<evidence type="ECO:0000256" key="1">
    <source>
        <dbReference type="SAM" id="MobiDB-lite"/>
    </source>
</evidence>
<name>A0A0E9SL99_ANGAN</name>
<protein>
    <submittedName>
        <fullName evidence="2">Uncharacterized protein</fullName>
    </submittedName>
</protein>
<dbReference type="AlphaFoldDB" id="A0A0E9SL99"/>
<reference evidence="2" key="2">
    <citation type="journal article" date="2015" name="Fish Shellfish Immunol.">
        <title>Early steps in the European eel (Anguilla anguilla)-Vibrio vulnificus interaction in the gills: Role of the RtxA13 toxin.</title>
        <authorList>
            <person name="Callol A."/>
            <person name="Pajuelo D."/>
            <person name="Ebbesson L."/>
            <person name="Teles M."/>
            <person name="MacKenzie S."/>
            <person name="Amaro C."/>
        </authorList>
    </citation>
    <scope>NUCLEOTIDE SEQUENCE</scope>
</reference>
<accession>A0A0E9SL99</accession>
<organism evidence="2">
    <name type="scientific">Anguilla anguilla</name>
    <name type="common">European freshwater eel</name>
    <name type="synonym">Muraena anguilla</name>
    <dbReference type="NCBI Taxonomy" id="7936"/>
    <lineage>
        <taxon>Eukaryota</taxon>
        <taxon>Metazoa</taxon>
        <taxon>Chordata</taxon>
        <taxon>Craniata</taxon>
        <taxon>Vertebrata</taxon>
        <taxon>Euteleostomi</taxon>
        <taxon>Actinopterygii</taxon>
        <taxon>Neopterygii</taxon>
        <taxon>Teleostei</taxon>
        <taxon>Anguilliformes</taxon>
        <taxon>Anguillidae</taxon>
        <taxon>Anguilla</taxon>
    </lineage>
</organism>
<sequence>MKSYFPTASMANRERCTEQEYSGQKPGDSPPAVKDSHSSLLHLCFPHKEPQGNDTSRVRILQKLYIKLKEI</sequence>
<evidence type="ECO:0000313" key="2">
    <source>
        <dbReference type="EMBL" id="JAH42002.1"/>
    </source>
</evidence>
<proteinExistence type="predicted"/>
<dbReference type="EMBL" id="GBXM01066575">
    <property type="protein sequence ID" value="JAH42002.1"/>
    <property type="molecule type" value="Transcribed_RNA"/>
</dbReference>
<reference evidence="2" key="1">
    <citation type="submission" date="2014-11" db="EMBL/GenBank/DDBJ databases">
        <authorList>
            <person name="Amaro Gonzalez C."/>
        </authorList>
    </citation>
    <scope>NUCLEOTIDE SEQUENCE</scope>
</reference>
<feature type="region of interest" description="Disordered" evidence="1">
    <location>
        <begin position="1"/>
        <end position="54"/>
    </location>
</feature>